<gene>
    <name evidence="6" type="ORF">LUZ62_079236</name>
</gene>
<evidence type="ECO:0000313" key="7">
    <source>
        <dbReference type="Proteomes" id="UP001140206"/>
    </source>
</evidence>
<dbReference type="EMBL" id="JAMFTS010000004">
    <property type="protein sequence ID" value="KAJ4768861.1"/>
    <property type="molecule type" value="Genomic_DNA"/>
</dbReference>
<dbReference type="GO" id="GO:0000287">
    <property type="term" value="F:magnesium ion binding"/>
    <property type="evidence" value="ECO:0007669"/>
    <property type="project" value="InterPro"/>
</dbReference>
<dbReference type="GO" id="GO:0010333">
    <property type="term" value="F:terpene synthase activity"/>
    <property type="evidence" value="ECO:0007669"/>
    <property type="project" value="InterPro"/>
</dbReference>
<dbReference type="PANTHER" id="PTHR31739">
    <property type="entry name" value="ENT-COPALYL DIPHOSPHATE SYNTHASE, CHLOROPLASTIC"/>
    <property type="match status" value="1"/>
</dbReference>
<dbReference type="Pfam" id="PF03936">
    <property type="entry name" value="Terpene_synth_C"/>
    <property type="match status" value="1"/>
</dbReference>
<evidence type="ECO:0000256" key="2">
    <source>
        <dbReference type="ARBA" id="ARBA00022723"/>
    </source>
</evidence>
<proteinExistence type="predicted"/>
<dbReference type="SUPFAM" id="SSF48576">
    <property type="entry name" value="Terpenoid synthases"/>
    <property type="match status" value="1"/>
</dbReference>
<evidence type="ECO:0000313" key="6">
    <source>
        <dbReference type="EMBL" id="KAJ4768861.1"/>
    </source>
</evidence>
<dbReference type="Gene3D" id="1.10.600.10">
    <property type="entry name" value="Farnesyl Diphosphate Synthase"/>
    <property type="match status" value="1"/>
</dbReference>
<dbReference type="InterPro" id="IPR008949">
    <property type="entry name" value="Isoprenoid_synthase_dom_sf"/>
</dbReference>
<dbReference type="Pfam" id="PF01397">
    <property type="entry name" value="Terpene_synth"/>
    <property type="match status" value="1"/>
</dbReference>
<keyword evidence="3" id="KW-0460">Magnesium</keyword>
<dbReference type="PANTHER" id="PTHR31739:SF4">
    <property type="entry name" value="ENT-COPALYL DIPHOSPHATE SYNTHASE, CHLOROPLASTIC"/>
    <property type="match status" value="1"/>
</dbReference>
<feature type="domain" description="Terpene synthase metal-binding" evidence="5">
    <location>
        <begin position="207"/>
        <end position="355"/>
    </location>
</feature>
<comment type="cofactor">
    <cofactor evidence="1">
        <name>Mg(2+)</name>
        <dbReference type="ChEBI" id="CHEBI:18420"/>
    </cofactor>
</comment>
<protein>
    <submittedName>
        <fullName evidence="6">Isopimaradiene synthase</fullName>
    </submittedName>
</protein>
<name>A0AAV8DNS4_9POAL</name>
<evidence type="ECO:0000259" key="4">
    <source>
        <dbReference type="Pfam" id="PF01397"/>
    </source>
</evidence>
<dbReference type="AlphaFoldDB" id="A0AAV8DNS4"/>
<keyword evidence="7" id="KW-1185">Reference proteome</keyword>
<accession>A0AAV8DNS4</accession>
<comment type="caution">
    <text evidence="6">The sequence shown here is derived from an EMBL/GenBank/DDBJ whole genome shotgun (WGS) entry which is preliminary data.</text>
</comment>
<dbReference type="Proteomes" id="UP001140206">
    <property type="component" value="Chromosome 4"/>
</dbReference>
<dbReference type="SUPFAM" id="SSF48239">
    <property type="entry name" value="Terpenoid cyclases/Protein prenyltransferases"/>
    <property type="match status" value="2"/>
</dbReference>
<evidence type="ECO:0000256" key="1">
    <source>
        <dbReference type="ARBA" id="ARBA00001946"/>
    </source>
</evidence>
<evidence type="ECO:0000256" key="3">
    <source>
        <dbReference type="ARBA" id="ARBA00022842"/>
    </source>
</evidence>
<organism evidence="6 7">
    <name type="scientific">Rhynchospora pubera</name>
    <dbReference type="NCBI Taxonomy" id="906938"/>
    <lineage>
        <taxon>Eukaryota</taxon>
        <taxon>Viridiplantae</taxon>
        <taxon>Streptophyta</taxon>
        <taxon>Embryophyta</taxon>
        <taxon>Tracheophyta</taxon>
        <taxon>Spermatophyta</taxon>
        <taxon>Magnoliopsida</taxon>
        <taxon>Liliopsida</taxon>
        <taxon>Poales</taxon>
        <taxon>Cyperaceae</taxon>
        <taxon>Cyperoideae</taxon>
        <taxon>Rhynchosporeae</taxon>
        <taxon>Rhynchospora</taxon>
    </lineage>
</organism>
<sequence length="370" mass="42837">MDSGHISPSAYDTAWVARIVSNMDPTKPHFPMCLEWVHKNQLRDGSWGDPSRYLVYDRLLNTLSCILALRQWNTGEAQIEKDVLEIFKDRDGNPSTWPGGSSRAISDTLNLYRYCQVAFPGEKILKEFKGFAREHLQNCLRHNEVLDSWSMKKSLEKEVSRALQVPWTMSLERLEAREYIKNYGDNDIWIAKTLYRWWIISGFEDSSISKAKPTETHFGISATLYEPEFETSRVAYTKCNCLENLISYLFDQHHSMNDLALFCQAVKKWDTDPSVINSLPPILKAVSMATYHTLNQMAVQISKVQGIDIFPYLHDLRVKQIEHYMKSRELRGNPHSFNDHVEQRKGDLAYSLIVIVTPPRLVDKYVLLNN</sequence>
<reference evidence="6" key="1">
    <citation type="submission" date="2022-08" db="EMBL/GenBank/DDBJ databases">
        <authorList>
            <person name="Marques A."/>
        </authorList>
    </citation>
    <scope>NUCLEOTIDE SEQUENCE</scope>
    <source>
        <strain evidence="6">RhyPub2mFocal</strain>
        <tissue evidence="6">Leaves</tissue>
    </source>
</reference>
<dbReference type="InterPro" id="IPR050148">
    <property type="entry name" value="Terpene_synthase-like"/>
</dbReference>
<feature type="domain" description="Terpene synthase N-terminal" evidence="4">
    <location>
        <begin position="78"/>
        <end position="163"/>
    </location>
</feature>
<dbReference type="Gene3D" id="1.50.10.160">
    <property type="match status" value="1"/>
</dbReference>
<dbReference type="InterPro" id="IPR005630">
    <property type="entry name" value="Terpene_synthase_metal-bd"/>
</dbReference>
<keyword evidence="2" id="KW-0479">Metal-binding</keyword>
<dbReference type="InterPro" id="IPR001906">
    <property type="entry name" value="Terpene_synth_N"/>
</dbReference>
<evidence type="ECO:0000259" key="5">
    <source>
        <dbReference type="Pfam" id="PF03936"/>
    </source>
</evidence>
<dbReference type="GO" id="GO:0016102">
    <property type="term" value="P:diterpenoid biosynthetic process"/>
    <property type="evidence" value="ECO:0007669"/>
    <property type="project" value="TreeGrafter"/>
</dbReference>
<dbReference type="InterPro" id="IPR008930">
    <property type="entry name" value="Terpenoid_cyclase/PrenylTrfase"/>
</dbReference>